<organism evidence="6 7">
    <name type="scientific">Undibacterium hunanense</name>
    <dbReference type="NCBI Taxonomy" id="2762292"/>
    <lineage>
        <taxon>Bacteria</taxon>
        <taxon>Pseudomonadati</taxon>
        <taxon>Pseudomonadota</taxon>
        <taxon>Betaproteobacteria</taxon>
        <taxon>Burkholderiales</taxon>
        <taxon>Oxalobacteraceae</taxon>
        <taxon>Undibacterium</taxon>
    </lineage>
</organism>
<evidence type="ECO:0000256" key="4">
    <source>
        <dbReference type="RuleBase" id="RU003704"/>
    </source>
</evidence>
<protein>
    <submittedName>
        <fullName evidence="6">Carbohydrate kinase family protein</fullName>
    </submittedName>
</protein>
<feature type="domain" description="Carbohydrate kinase PfkB" evidence="5">
    <location>
        <begin position="16"/>
        <end position="301"/>
    </location>
</feature>
<sequence length="312" mass="33285">MLEKMGLASPRRWDMLAFGDPNVDLVFAVDYAPGADQKVLGRRLGQFAGGTVANVACAASNLGLPTQVYGRVGDDSEGVLLTREFSRFGVGFEQLKKIPDTASSMAIIMVESSGEKALIYSPMQGTVPLGSSFLQALTQSRLLYAMPYDMEEFSLVHGLAREAGVIVAIDVEAVMITDLAHMRRLMAMCDIVFMNEATYLSIFNEAPQLKAMQERLHSRQQILVVTRGSHGAMAVSGDVGVDVPAFHTTVIDTTGAGDCFNGAFLVALFDGLSLAASLRFACAAGSFALEATGARSALPTRAQVDARLALYA</sequence>
<dbReference type="SUPFAM" id="SSF53613">
    <property type="entry name" value="Ribokinase-like"/>
    <property type="match status" value="1"/>
</dbReference>
<reference evidence="6 7" key="1">
    <citation type="submission" date="2020-08" db="EMBL/GenBank/DDBJ databases">
        <title>Novel species isolated from subtropical streams in China.</title>
        <authorList>
            <person name="Lu H."/>
        </authorList>
    </citation>
    <scope>NUCLEOTIDE SEQUENCE [LARGE SCALE GENOMIC DNA]</scope>
    <source>
        <strain evidence="6 7">CY18W</strain>
    </source>
</reference>
<dbReference type="InterPro" id="IPR002173">
    <property type="entry name" value="Carboh/pur_kinase_PfkB_CS"/>
</dbReference>
<proteinExistence type="inferred from homology"/>
<keyword evidence="3 4" id="KW-0418">Kinase</keyword>
<evidence type="ECO:0000313" key="7">
    <source>
        <dbReference type="Proteomes" id="UP000650424"/>
    </source>
</evidence>
<dbReference type="PANTHER" id="PTHR10584:SF157">
    <property type="entry name" value="SULFOFRUCTOSE KINASE"/>
    <property type="match status" value="1"/>
</dbReference>
<evidence type="ECO:0000256" key="1">
    <source>
        <dbReference type="ARBA" id="ARBA00010688"/>
    </source>
</evidence>
<evidence type="ECO:0000313" key="6">
    <source>
        <dbReference type="EMBL" id="MBC3919295.1"/>
    </source>
</evidence>
<dbReference type="InterPro" id="IPR029056">
    <property type="entry name" value="Ribokinase-like"/>
</dbReference>
<keyword evidence="2 4" id="KW-0808">Transferase</keyword>
<evidence type="ECO:0000256" key="2">
    <source>
        <dbReference type="ARBA" id="ARBA00022679"/>
    </source>
</evidence>
<dbReference type="GO" id="GO:0016301">
    <property type="term" value="F:kinase activity"/>
    <property type="evidence" value="ECO:0007669"/>
    <property type="project" value="UniProtKB-KW"/>
</dbReference>
<evidence type="ECO:0000256" key="3">
    <source>
        <dbReference type="ARBA" id="ARBA00022777"/>
    </source>
</evidence>
<comment type="similarity">
    <text evidence="1 4">Belongs to the carbohydrate kinase PfkB family.</text>
</comment>
<dbReference type="EMBL" id="JACOGF010000009">
    <property type="protein sequence ID" value="MBC3919295.1"/>
    <property type="molecule type" value="Genomic_DNA"/>
</dbReference>
<accession>A0ABR6ZTU8</accession>
<dbReference type="Proteomes" id="UP000650424">
    <property type="component" value="Unassembled WGS sequence"/>
</dbReference>
<evidence type="ECO:0000259" key="5">
    <source>
        <dbReference type="Pfam" id="PF00294"/>
    </source>
</evidence>
<dbReference type="InterPro" id="IPR002139">
    <property type="entry name" value="Ribo/fructo_kinase"/>
</dbReference>
<keyword evidence="7" id="KW-1185">Reference proteome</keyword>
<dbReference type="RefSeq" id="WP_186948561.1">
    <property type="nucleotide sequence ID" value="NZ_JACOGF010000009.1"/>
</dbReference>
<name>A0ABR6ZTU8_9BURK</name>
<dbReference type="Pfam" id="PF00294">
    <property type="entry name" value="PfkB"/>
    <property type="match status" value="1"/>
</dbReference>
<gene>
    <name evidence="6" type="ORF">H8L32_17530</name>
</gene>
<comment type="caution">
    <text evidence="6">The sequence shown here is derived from an EMBL/GenBank/DDBJ whole genome shotgun (WGS) entry which is preliminary data.</text>
</comment>
<dbReference type="PROSITE" id="PS00584">
    <property type="entry name" value="PFKB_KINASES_2"/>
    <property type="match status" value="1"/>
</dbReference>
<dbReference type="PRINTS" id="PR00990">
    <property type="entry name" value="RIBOKINASE"/>
</dbReference>
<dbReference type="PANTHER" id="PTHR10584">
    <property type="entry name" value="SUGAR KINASE"/>
    <property type="match status" value="1"/>
</dbReference>
<dbReference type="InterPro" id="IPR011611">
    <property type="entry name" value="PfkB_dom"/>
</dbReference>
<dbReference type="Gene3D" id="3.40.1190.20">
    <property type="match status" value="1"/>
</dbReference>